<reference evidence="1" key="1">
    <citation type="submission" date="2021-01" db="EMBL/GenBank/DDBJ databases">
        <authorList>
            <consortium name="Genoscope - CEA"/>
            <person name="William W."/>
        </authorList>
    </citation>
    <scope>NUCLEOTIDE SEQUENCE</scope>
</reference>
<comment type="caution">
    <text evidence="1">The sequence shown here is derived from an EMBL/GenBank/DDBJ whole genome shotgun (WGS) entry which is preliminary data.</text>
</comment>
<sequence>MKDTSLFYFLILIQKTSYKQRIWISLQSQQIAV</sequence>
<accession>A0A8S1YLQ2</accession>
<evidence type="ECO:0000313" key="2">
    <source>
        <dbReference type="Proteomes" id="UP000683925"/>
    </source>
</evidence>
<protein>
    <submittedName>
        <fullName evidence="1">Uncharacterized protein</fullName>
    </submittedName>
</protein>
<proteinExistence type="predicted"/>
<gene>
    <name evidence="1" type="ORF">POCTA_138.1.T1880030</name>
</gene>
<evidence type="ECO:0000313" key="1">
    <source>
        <dbReference type="EMBL" id="CAD8214760.1"/>
    </source>
</evidence>
<dbReference type="Proteomes" id="UP000683925">
    <property type="component" value="Unassembled WGS sequence"/>
</dbReference>
<organism evidence="1 2">
    <name type="scientific">Paramecium octaurelia</name>
    <dbReference type="NCBI Taxonomy" id="43137"/>
    <lineage>
        <taxon>Eukaryota</taxon>
        <taxon>Sar</taxon>
        <taxon>Alveolata</taxon>
        <taxon>Ciliophora</taxon>
        <taxon>Intramacronucleata</taxon>
        <taxon>Oligohymenophorea</taxon>
        <taxon>Peniculida</taxon>
        <taxon>Parameciidae</taxon>
        <taxon>Paramecium</taxon>
    </lineage>
</organism>
<dbReference type="AlphaFoldDB" id="A0A8S1YLQ2"/>
<keyword evidence="2" id="KW-1185">Reference proteome</keyword>
<dbReference type="EMBL" id="CAJJDP010000192">
    <property type="protein sequence ID" value="CAD8214760.1"/>
    <property type="molecule type" value="Genomic_DNA"/>
</dbReference>
<name>A0A8S1YLQ2_PAROT</name>